<dbReference type="KEGG" id="gog:C1280_03880"/>
<keyword evidence="1" id="KW-1133">Transmembrane helix</keyword>
<name>A0A2Z3H3N1_9BACT</name>
<gene>
    <name evidence="2" type="ORF">C1280_03880</name>
</gene>
<sequence>MSEPVEFPVPADDLRFLERAARERSPPPPVGRDPPRVSYLTAASMQTLYGYVWRWRRLRGRELRRWEPPTGFANVVCVGVASVSLAVELIYFIVCRPDLGNRQIRARLVTPRDVQRIVYLRIGTARGLLNRVRM</sequence>
<keyword evidence="3" id="KW-1185">Reference proteome</keyword>
<dbReference type="RefSeq" id="WP_010040425.1">
    <property type="nucleotide sequence ID" value="NZ_CP025958.1"/>
</dbReference>
<feature type="transmembrane region" description="Helical" evidence="1">
    <location>
        <begin position="72"/>
        <end position="94"/>
    </location>
</feature>
<dbReference type="Proteomes" id="UP000245802">
    <property type="component" value="Chromosome"/>
</dbReference>
<evidence type="ECO:0000313" key="2">
    <source>
        <dbReference type="EMBL" id="AWM36234.1"/>
    </source>
</evidence>
<dbReference type="AlphaFoldDB" id="A0A2Z3H3N1"/>
<evidence type="ECO:0000256" key="1">
    <source>
        <dbReference type="SAM" id="Phobius"/>
    </source>
</evidence>
<keyword evidence="1" id="KW-0472">Membrane</keyword>
<accession>A0A2Z3H3N1</accession>
<protein>
    <submittedName>
        <fullName evidence="2">Uncharacterized protein</fullName>
    </submittedName>
</protein>
<reference evidence="2 3" key="1">
    <citation type="submission" date="2018-01" db="EMBL/GenBank/DDBJ databases">
        <title>G. obscuriglobus.</title>
        <authorList>
            <person name="Franke J."/>
            <person name="Blomberg W."/>
            <person name="Selmecki A."/>
        </authorList>
    </citation>
    <scope>NUCLEOTIDE SEQUENCE [LARGE SCALE GENOMIC DNA]</scope>
    <source>
        <strain evidence="2 3">DSM 5831</strain>
    </source>
</reference>
<keyword evidence="1" id="KW-0812">Transmembrane</keyword>
<evidence type="ECO:0000313" key="3">
    <source>
        <dbReference type="Proteomes" id="UP000245802"/>
    </source>
</evidence>
<organism evidence="2 3">
    <name type="scientific">Gemmata obscuriglobus</name>
    <dbReference type="NCBI Taxonomy" id="114"/>
    <lineage>
        <taxon>Bacteria</taxon>
        <taxon>Pseudomonadati</taxon>
        <taxon>Planctomycetota</taxon>
        <taxon>Planctomycetia</taxon>
        <taxon>Gemmatales</taxon>
        <taxon>Gemmataceae</taxon>
        <taxon>Gemmata</taxon>
    </lineage>
</organism>
<dbReference type="EMBL" id="CP025958">
    <property type="protein sequence ID" value="AWM36234.1"/>
    <property type="molecule type" value="Genomic_DNA"/>
</dbReference>
<proteinExistence type="predicted"/>